<dbReference type="Pfam" id="PF02423">
    <property type="entry name" value="OCD_Mu_crystall"/>
    <property type="match status" value="1"/>
</dbReference>
<dbReference type="PANTHER" id="PTHR13812:SF19">
    <property type="entry name" value="KETIMINE REDUCTASE MU-CRYSTALLIN"/>
    <property type="match status" value="1"/>
</dbReference>
<reference evidence="1 2" key="1">
    <citation type="submission" date="2021-02" db="EMBL/GenBank/DDBJ databases">
        <title>Alicyclobacillus curvatus sp. nov. and Alicyclobacillus mengziensis sp. nov., two acidophilic bacteria isolated from acid mine drainage.</title>
        <authorList>
            <person name="Huang Y."/>
        </authorList>
    </citation>
    <scope>NUCLEOTIDE SEQUENCE [LARGE SCALE GENOMIC DNA]</scope>
    <source>
        <strain evidence="1 2">S30H14</strain>
    </source>
</reference>
<dbReference type="RefSeq" id="WP_206658675.1">
    <property type="nucleotide sequence ID" value="NZ_CP071182.1"/>
</dbReference>
<evidence type="ECO:0000313" key="2">
    <source>
        <dbReference type="Proteomes" id="UP000663505"/>
    </source>
</evidence>
<dbReference type="InterPro" id="IPR023401">
    <property type="entry name" value="ODC_N"/>
</dbReference>
<dbReference type="EMBL" id="CP071182">
    <property type="protein sequence ID" value="QSO49364.1"/>
    <property type="molecule type" value="Genomic_DNA"/>
</dbReference>
<dbReference type="AlphaFoldDB" id="A0A9X7W2W3"/>
<protein>
    <submittedName>
        <fullName evidence="1">Ornithine cyclodeaminase family protein</fullName>
    </submittedName>
</protein>
<dbReference type="SUPFAM" id="SSF51735">
    <property type="entry name" value="NAD(P)-binding Rossmann-fold domains"/>
    <property type="match status" value="1"/>
</dbReference>
<dbReference type="InterPro" id="IPR003462">
    <property type="entry name" value="ODC_Mu_crystall"/>
</dbReference>
<keyword evidence="2" id="KW-1185">Reference proteome</keyword>
<name>A0A9X7W2W3_9BACL</name>
<dbReference type="InterPro" id="IPR036291">
    <property type="entry name" value="NAD(P)-bd_dom_sf"/>
</dbReference>
<dbReference type="PANTHER" id="PTHR13812">
    <property type="entry name" value="KETIMINE REDUCTASE MU-CRYSTALLIN"/>
    <property type="match status" value="1"/>
</dbReference>
<dbReference type="Gene3D" id="3.30.1780.10">
    <property type="entry name" value="ornithine cyclodeaminase, domain 1"/>
    <property type="match status" value="1"/>
</dbReference>
<evidence type="ECO:0000313" key="1">
    <source>
        <dbReference type="EMBL" id="QSO49364.1"/>
    </source>
</evidence>
<organism evidence="1 2">
    <name type="scientific">Alicyclobacillus mengziensis</name>
    <dbReference type="NCBI Taxonomy" id="2931921"/>
    <lineage>
        <taxon>Bacteria</taxon>
        <taxon>Bacillati</taxon>
        <taxon>Bacillota</taxon>
        <taxon>Bacilli</taxon>
        <taxon>Bacillales</taxon>
        <taxon>Alicyclobacillaceae</taxon>
        <taxon>Alicyclobacillus</taxon>
    </lineage>
</organism>
<dbReference type="Proteomes" id="UP000663505">
    <property type="component" value="Chromosome"/>
</dbReference>
<dbReference type="Gene3D" id="3.40.50.720">
    <property type="entry name" value="NAD(P)-binding Rossmann-like Domain"/>
    <property type="match status" value="1"/>
</dbReference>
<dbReference type="PIRSF" id="PIRSF001439">
    <property type="entry name" value="CryM"/>
    <property type="match status" value="1"/>
</dbReference>
<proteinExistence type="predicted"/>
<gene>
    <name evidence="1" type="ORF">JZ786_10825</name>
</gene>
<sequence>MLISEAKVREELSFPDAMTVVEHALRESAAGNIENQLRRRVHIGSTALNIMSAAMPGLRVMGAKVYTTGERGPNAYFLLFDASGDLLCTMEADELGRIRTGAVTALATKYLARSDAYEMALFGTGFQAETQLRAICATRPMRKVKVWSRNFDKVKGFCSRLEGVVQVDLEPVDDARRAIQDVGIITTATSSPEPVLFGDWLEHGVHVNAIGNNRSYERELDSMVVSKASQIIVDSTEQAQSESGDLLLAEQDGVPVWTRTSELSAILMGNLASARNSDDEITLFKSNGLALEDVAVAHHVYTRIVEGHE</sequence>
<accession>A0A9X7W2W3</accession>
<dbReference type="KEGG" id="afx:JZ786_10825"/>
<dbReference type="GO" id="GO:0005737">
    <property type="term" value="C:cytoplasm"/>
    <property type="evidence" value="ECO:0007669"/>
    <property type="project" value="TreeGrafter"/>
</dbReference>